<comment type="caution">
    <text evidence="9">The sequence shown here is derived from an EMBL/GenBank/DDBJ whole genome shotgun (WGS) entry which is preliminary data.</text>
</comment>
<sequence length="356" mass="39624">MASKLTRANRAGWLMAFPGVALMTLFIIVPFFLAFAYSLTNQRLASPNAAEYVGFKNYSDLLGVAVFTLEPERDDSGAVIRDEDGEIEYPRLRGFTRNNPDYPNLAGKREWFSWQSGENRTVVLASDVVFMKALVNTFTFVLFVAPIQAGLALCLALLINQKLRGINIFRTIYFMPVVVSIVVVSLLWQFIYSPGEGLLNNVLGWLTFGAFEGIDWLGRTDTALPSIMAMSIWQGVGFHMVIWLAGLQNISPTLYEAGEIEGAGKWQTFRYITWPGLRNTAVLILIVITMQAFALFAQIDVMTQGGPLDSTQVLVFQAVERGYGKQDISGGSTISAILFVIVLTISLIQRYLTRER</sequence>
<proteinExistence type="inferred from homology"/>
<evidence type="ECO:0000256" key="5">
    <source>
        <dbReference type="ARBA" id="ARBA00022989"/>
    </source>
</evidence>
<keyword evidence="6 7" id="KW-0472">Membrane</keyword>
<feature type="transmembrane region" description="Helical" evidence="7">
    <location>
        <begin position="280"/>
        <end position="299"/>
    </location>
</feature>
<dbReference type="InterPro" id="IPR051393">
    <property type="entry name" value="ABC_transporter_permease"/>
</dbReference>
<gene>
    <name evidence="9" type="ORF">AVJ23_10405</name>
</gene>
<dbReference type="PROSITE" id="PS50928">
    <property type="entry name" value="ABC_TM1"/>
    <property type="match status" value="1"/>
</dbReference>
<accession>A0A0W7WK36</accession>
<reference evidence="9 10" key="1">
    <citation type="submission" date="2015-12" db="EMBL/GenBank/DDBJ databases">
        <authorList>
            <person name="Shamseldin A."/>
            <person name="Moawad H."/>
            <person name="Abd El-Rahim W.M."/>
            <person name="Sadowsky M.J."/>
        </authorList>
    </citation>
    <scope>NUCLEOTIDE SEQUENCE [LARGE SCALE GENOMIC DNA]</scope>
    <source>
        <strain evidence="9 10">SJ5A-1</strain>
    </source>
</reference>
<evidence type="ECO:0000313" key="10">
    <source>
        <dbReference type="Proteomes" id="UP000054396"/>
    </source>
</evidence>
<feature type="domain" description="ABC transmembrane type-1" evidence="8">
    <location>
        <begin position="134"/>
        <end position="349"/>
    </location>
</feature>
<dbReference type="EMBL" id="LPXO01000005">
    <property type="protein sequence ID" value="KUF10840.1"/>
    <property type="molecule type" value="Genomic_DNA"/>
</dbReference>
<name>A0A0W7WK36_9RHOB</name>
<evidence type="ECO:0000256" key="6">
    <source>
        <dbReference type="ARBA" id="ARBA00023136"/>
    </source>
</evidence>
<dbReference type="RefSeq" id="WP_058862125.1">
    <property type="nucleotide sequence ID" value="NZ_LPXO01000005.1"/>
</dbReference>
<dbReference type="InterPro" id="IPR000515">
    <property type="entry name" value="MetI-like"/>
</dbReference>
<keyword evidence="10" id="KW-1185">Reference proteome</keyword>
<keyword evidence="5 7" id="KW-1133">Transmembrane helix</keyword>
<dbReference type="PANTHER" id="PTHR30193">
    <property type="entry name" value="ABC TRANSPORTER PERMEASE PROTEIN"/>
    <property type="match status" value="1"/>
</dbReference>
<dbReference type="CDD" id="cd06261">
    <property type="entry name" value="TM_PBP2"/>
    <property type="match status" value="1"/>
</dbReference>
<dbReference type="Gene3D" id="1.10.3720.10">
    <property type="entry name" value="MetI-like"/>
    <property type="match status" value="1"/>
</dbReference>
<dbReference type="SUPFAM" id="SSF161098">
    <property type="entry name" value="MetI-like"/>
    <property type="match status" value="2"/>
</dbReference>
<keyword evidence="4 7" id="KW-0812">Transmembrane</keyword>
<evidence type="ECO:0000256" key="4">
    <source>
        <dbReference type="ARBA" id="ARBA00022692"/>
    </source>
</evidence>
<evidence type="ECO:0000256" key="7">
    <source>
        <dbReference type="RuleBase" id="RU363032"/>
    </source>
</evidence>
<dbReference type="GO" id="GO:0055085">
    <property type="term" value="P:transmembrane transport"/>
    <property type="evidence" value="ECO:0007669"/>
    <property type="project" value="InterPro"/>
</dbReference>
<dbReference type="InterPro" id="IPR035906">
    <property type="entry name" value="MetI-like_sf"/>
</dbReference>
<dbReference type="Pfam" id="PF00528">
    <property type="entry name" value="BPD_transp_1"/>
    <property type="match status" value="1"/>
</dbReference>
<keyword evidence="3" id="KW-1003">Cell membrane</keyword>
<dbReference type="OrthoDB" id="9805108at2"/>
<evidence type="ECO:0000256" key="3">
    <source>
        <dbReference type="ARBA" id="ARBA00022475"/>
    </source>
</evidence>
<dbReference type="GO" id="GO:0005886">
    <property type="term" value="C:plasma membrane"/>
    <property type="evidence" value="ECO:0007669"/>
    <property type="project" value="UniProtKB-SubCell"/>
</dbReference>
<feature type="transmembrane region" description="Helical" evidence="7">
    <location>
        <begin position="171"/>
        <end position="191"/>
    </location>
</feature>
<dbReference type="AlphaFoldDB" id="A0A0W7WK36"/>
<protein>
    <submittedName>
        <fullName evidence="9">Sugar ABC transporter permease</fullName>
    </submittedName>
</protein>
<evidence type="ECO:0000256" key="2">
    <source>
        <dbReference type="ARBA" id="ARBA00022448"/>
    </source>
</evidence>
<dbReference type="STRING" id="1685382.AVJ23_10405"/>
<dbReference type="PANTHER" id="PTHR30193:SF44">
    <property type="entry name" value="LACTOSE TRANSPORT SYSTEM PERMEASE PROTEIN LACF"/>
    <property type="match status" value="1"/>
</dbReference>
<evidence type="ECO:0000256" key="1">
    <source>
        <dbReference type="ARBA" id="ARBA00004651"/>
    </source>
</evidence>
<keyword evidence="2 7" id="KW-0813">Transport</keyword>
<feature type="transmembrane region" description="Helical" evidence="7">
    <location>
        <begin position="12"/>
        <end position="37"/>
    </location>
</feature>
<feature type="transmembrane region" description="Helical" evidence="7">
    <location>
        <begin position="138"/>
        <end position="159"/>
    </location>
</feature>
<comment type="subcellular location">
    <subcellularLocation>
        <location evidence="1 7">Cell membrane</location>
        <topology evidence="1 7">Multi-pass membrane protein</topology>
    </subcellularLocation>
</comment>
<feature type="transmembrane region" description="Helical" evidence="7">
    <location>
        <begin position="223"/>
        <end position="245"/>
    </location>
</feature>
<feature type="transmembrane region" description="Helical" evidence="7">
    <location>
        <begin position="328"/>
        <end position="348"/>
    </location>
</feature>
<organism evidence="9 10">
    <name type="scientific">Pseudoponticoccus marisrubri</name>
    <dbReference type="NCBI Taxonomy" id="1685382"/>
    <lineage>
        <taxon>Bacteria</taxon>
        <taxon>Pseudomonadati</taxon>
        <taxon>Pseudomonadota</taxon>
        <taxon>Alphaproteobacteria</taxon>
        <taxon>Rhodobacterales</taxon>
        <taxon>Roseobacteraceae</taxon>
        <taxon>Pseudoponticoccus</taxon>
    </lineage>
</organism>
<evidence type="ECO:0000313" key="9">
    <source>
        <dbReference type="EMBL" id="KUF10840.1"/>
    </source>
</evidence>
<evidence type="ECO:0000259" key="8">
    <source>
        <dbReference type="PROSITE" id="PS50928"/>
    </source>
</evidence>
<dbReference type="Proteomes" id="UP000054396">
    <property type="component" value="Unassembled WGS sequence"/>
</dbReference>
<comment type="similarity">
    <text evidence="7">Belongs to the binding-protein-dependent transport system permease family.</text>
</comment>